<dbReference type="Proteomes" id="UP000509301">
    <property type="component" value="Chromosome"/>
</dbReference>
<dbReference type="PANTHER" id="PTHR30622:SF2">
    <property type="entry name" value="UNDECAPRENYL-DIPHOSPHATASE"/>
    <property type="match status" value="1"/>
</dbReference>
<evidence type="ECO:0000256" key="12">
    <source>
        <dbReference type="HAMAP-Rule" id="MF_01006"/>
    </source>
</evidence>
<reference evidence="13 14" key="1">
    <citation type="submission" date="2020-02" db="EMBL/GenBank/DDBJ databases">
        <title>Comparative genome analysis reveals the metabolism and evolution of the thermophilic archaeal genus Metallosphaera.</title>
        <authorList>
            <person name="Jiang C."/>
        </authorList>
    </citation>
    <scope>NUCLEOTIDE SEQUENCE [LARGE SCALE GENOMIC DNA]</scope>
    <source>
        <strain evidence="13 14">Ric-A</strain>
    </source>
</reference>
<feature type="transmembrane region" description="Helical" evidence="12">
    <location>
        <begin position="255"/>
        <end position="276"/>
    </location>
</feature>
<keyword evidence="14" id="KW-1185">Reference proteome</keyword>
<keyword evidence="7 12" id="KW-0378">Hydrolase</keyword>
<name>A0A6N0P0I9_9CREN</name>
<evidence type="ECO:0000256" key="4">
    <source>
        <dbReference type="ARBA" id="ARBA00021581"/>
    </source>
</evidence>
<dbReference type="InterPro" id="IPR003824">
    <property type="entry name" value="UppP"/>
</dbReference>
<dbReference type="NCBIfam" id="NF001398">
    <property type="entry name" value="PRK00281.3-5"/>
    <property type="match status" value="1"/>
</dbReference>
<evidence type="ECO:0000256" key="2">
    <source>
        <dbReference type="ARBA" id="ARBA00010621"/>
    </source>
</evidence>
<proteinExistence type="inferred from homology"/>
<dbReference type="AlphaFoldDB" id="A0A6N0P0I9"/>
<comment type="subcellular location">
    <subcellularLocation>
        <location evidence="1 12">Cell membrane</location>
        <topology evidence="1 12">Multi-pass membrane protein</topology>
    </subcellularLocation>
</comment>
<dbReference type="HAMAP" id="MF_01006">
    <property type="entry name" value="Undec_diphosphatase"/>
    <property type="match status" value="1"/>
</dbReference>
<evidence type="ECO:0000256" key="7">
    <source>
        <dbReference type="ARBA" id="ARBA00022801"/>
    </source>
</evidence>
<evidence type="ECO:0000256" key="8">
    <source>
        <dbReference type="ARBA" id="ARBA00022989"/>
    </source>
</evidence>
<evidence type="ECO:0000256" key="3">
    <source>
        <dbReference type="ARBA" id="ARBA00012374"/>
    </source>
</evidence>
<keyword evidence="8 12" id="KW-1133">Transmembrane helix</keyword>
<dbReference type="PANTHER" id="PTHR30622">
    <property type="entry name" value="UNDECAPRENYL-DIPHOSPHATASE"/>
    <property type="match status" value="1"/>
</dbReference>
<evidence type="ECO:0000256" key="10">
    <source>
        <dbReference type="ARBA" id="ARBA00032707"/>
    </source>
</evidence>
<comment type="catalytic activity">
    <reaction evidence="11 12">
        <text>di-trans,octa-cis-undecaprenyl diphosphate + H2O = di-trans,octa-cis-undecaprenyl phosphate + phosphate + H(+)</text>
        <dbReference type="Rhea" id="RHEA:28094"/>
        <dbReference type="ChEBI" id="CHEBI:15377"/>
        <dbReference type="ChEBI" id="CHEBI:15378"/>
        <dbReference type="ChEBI" id="CHEBI:43474"/>
        <dbReference type="ChEBI" id="CHEBI:58405"/>
        <dbReference type="ChEBI" id="CHEBI:60392"/>
        <dbReference type="EC" id="3.6.1.27"/>
    </reaction>
</comment>
<accession>A0A6N0P0I9</accession>
<evidence type="ECO:0000256" key="6">
    <source>
        <dbReference type="ARBA" id="ARBA00022692"/>
    </source>
</evidence>
<feature type="transmembrane region" description="Helical" evidence="12">
    <location>
        <begin position="83"/>
        <end position="103"/>
    </location>
</feature>
<keyword evidence="6 12" id="KW-0812">Transmembrane</keyword>
<dbReference type="EMBL" id="CP049074">
    <property type="protein sequence ID" value="QKR00790.1"/>
    <property type="molecule type" value="Genomic_DNA"/>
</dbReference>
<organism evidence="13 14">
    <name type="scientific">Metallosphaera tengchongensis</name>
    <dbReference type="NCBI Taxonomy" id="1532350"/>
    <lineage>
        <taxon>Archaea</taxon>
        <taxon>Thermoproteota</taxon>
        <taxon>Thermoprotei</taxon>
        <taxon>Sulfolobales</taxon>
        <taxon>Sulfolobaceae</taxon>
        <taxon>Metallosphaera</taxon>
    </lineage>
</organism>
<protein>
    <recommendedName>
        <fullName evidence="4 12">Undecaprenyl-diphosphatase</fullName>
        <ecNumber evidence="3 12">3.6.1.27</ecNumber>
    </recommendedName>
    <alternativeName>
        <fullName evidence="10 12">Undecaprenyl pyrophosphate phosphatase</fullName>
    </alternativeName>
</protein>
<dbReference type="GeneID" id="55642416"/>
<dbReference type="GO" id="GO:0050380">
    <property type="term" value="F:undecaprenyl-diphosphatase activity"/>
    <property type="evidence" value="ECO:0007669"/>
    <property type="project" value="UniProtKB-UniRule"/>
</dbReference>
<evidence type="ECO:0000313" key="13">
    <source>
        <dbReference type="EMBL" id="QKR00790.1"/>
    </source>
</evidence>
<gene>
    <name evidence="12" type="primary">uppP</name>
    <name evidence="13" type="ORF">GWK48_10695</name>
</gene>
<evidence type="ECO:0000256" key="11">
    <source>
        <dbReference type="ARBA" id="ARBA00047594"/>
    </source>
</evidence>
<dbReference type="Pfam" id="PF02673">
    <property type="entry name" value="BacA"/>
    <property type="match status" value="1"/>
</dbReference>
<keyword evidence="9 12" id="KW-0472">Membrane</keyword>
<evidence type="ECO:0000256" key="5">
    <source>
        <dbReference type="ARBA" id="ARBA00022475"/>
    </source>
</evidence>
<evidence type="ECO:0000256" key="1">
    <source>
        <dbReference type="ARBA" id="ARBA00004651"/>
    </source>
</evidence>
<sequence>MDFIELAIVLGIVQGVSEWLPISSKTQILLISSLLLGLSFSTAYAFGLFMEIGTLIAAILYFRRELMKVLKALVGRGDEESLVLLKYLLIVTVVTGVVGVPLYLLVETSVSGDVVGLPMTVLGLVLLTDGVLIHVSRRKYTPRKSLKEISMKEAVVVGLAQGLAALPGVSRSGMTTSALILLGVRPEESFRLSFISLIPAALGAIGVTVLFSKHEVVSSLSYLSPDGLAISMIVATVVSLAFINVLLRFAKSNKVLLLVFTMGVLALISGITSMVLGF</sequence>
<evidence type="ECO:0000256" key="9">
    <source>
        <dbReference type="ARBA" id="ARBA00023136"/>
    </source>
</evidence>
<feature type="transmembrane region" description="Helical" evidence="12">
    <location>
        <begin position="223"/>
        <end position="243"/>
    </location>
</feature>
<comment type="function">
    <text evidence="12">Catalyzes the dephosphorylation of undecaprenyl diphosphate (UPP).</text>
</comment>
<dbReference type="RefSeq" id="WP_174632148.1">
    <property type="nucleotide sequence ID" value="NZ_CP049074.1"/>
</dbReference>
<dbReference type="GO" id="GO:0005886">
    <property type="term" value="C:plasma membrane"/>
    <property type="evidence" value="ECO:0007669"/>
    <property type="project" value="UniProtKB-SubCell"/>
</dbReference>
<dbReference type="EC" id="3.6.1.27" evidence="3 12"/>
<keyword evidence="5 12" id="KW-1003">Cell membrane</keyword>
<dbReference type="KEGG" id="mten:GWK48_10695"/>
<feature type="transmembrane region" description="Helical" evidence="12">
    <location>
        <begin position="190"/>
        <end position="211"/>
    </location>
</feature>
<feature type="transmembrane region" description="Helical" evidence="12">
    <location>
        <begin position="43"/>
        <end position="62"/>
    </location>
</feature>
<feature type="transmembrane region" description="Helical" evidence="12">
    <location>
        <begin position="115"/>
        <end position="133"/>
    </location>
</feature>
<comment type="similarity">
    <text evidence="2 12">Belongs to the UppP family.</text>
</comment>
<evidence type="ECO:0000313" key="14">
    <source>
        <dbReference type="Proteomes" id="UP000509301"/>
    </source>
</evidence>
<dbReference type="OrthoDB" id="65864at2157"/>